<dbReference type="InterPro" id="IPR004662">
    <property type="entry name" value="AcgluKinase_fam"/>
</dbReference>
<dbReference type="PANTHER" id="PTHR23342:SF0">
    <property type="entry name" value="N-ACETYLGLUTAMATE SYNTHASE, MITOCHONDRIAL"/>
    <property type="match status" value="1"/>
</dbReference>
<evidence type="ECO:0000313" key="12">
    <source>
        <dbReference type="Proteomes" id="UP000280307"/>
    </source>
</evidence>
<evidence type="ECO:0000256" key="8">
    <source>
        <dbReference type="ARBA" id="ARBA00048141"/>
    </source>
</evidence>
<keyword evidence="6 9" id="KW-0418">Kinase</keyword>
<evidence type="ECO:0000256" key="7">
    <source>
        <dbReference type="ARBA" id="ARBA00022840"/>
    </source>
</evidence>
<evidence type="ECO:0000256" key="6">
    <source>
        <dbReference type="ARBA" id="ARBA00022777"/>
    </source>
</evidence>
<comment type="pathway">
    <text evidence="1 9">Amino-acid biosynthesis; L-arginine biosynthesis; N(2)-acetyl-L-ornithine from L-glutamate: step 2/4.</text>
</comment>
<accession>A0A426TSF9</accession>
<keyword evidence="4 9" id="KW-0808">Transferase</keyword>
<dbReference type="SUPFAM" id="SSF53633">
    <property type="entry name" value="Carbamate kinase-like"/>
    <property type="match status" value="1"/>
</dbReference>
<feature type="domain" description="Aspartate/glutamate/uridylate kinase" evidence="10">
    <location>
        <begin position="4"/>
        <end position="236"/>
    </location>
</feature>
<evidence type="ECO:0000256" key="2">
    <source>
        <dbReference type="ARBA" id="ARBA00022571"/>
    </source>
</evidence>
<dbReference type="Gene3D" id="3.40.1160.10">
    <property type="entry name" value="Acetylglutamate kinase-like"/>
    <property type="match status" value="1"/>
</dbReference>
<dbReference type="UniPathway" id="UPA00068">
    <property type="reaction ID" value="UER00107"/>
</dbReference>
<proteinExistence type="inferred from homology"/>
<evidence type="ECO:0000256" key="1">
    <source>
        <dbReference type="ARBA" id="ARBA00004828"/>
    </source>
</evidence>
<dbReference type="Pfam" id="PF00696">
    <property type="entry name" value="AA_kinase"/>
    <property type="match status" value="1"/>
</dbReference>
<evidence type="ECO:0000259" key="10">
    <source>
        <dbReference type="Pfam" id="PF00696"/>
    </source>
</evidence>
<dbReference type="AlphaFoldDB" id="A0A426TSF9"/>
<dbReference type="NCBIfam" id="TIGR00761">
    <property type="entry name" value="argB"/>
    <property type="match status" value="1"/>
</dbReference>
<dbReference type="EMBL" id="RSAS01000816">
    <property type="protein sequence ID" value="RRR66987.1"/>
    <property type="molecule type" value="Genomic_DNA"/>
</dbReference>
<keyword evidence="7 9" id="KW-0067">ATP-binding</keyword>
<dbReference type="GO" id="GO:0003991">
    <property type="term" value="F:acetylglutamate kinase activity"/>
    <property type="evidence" value="ECO:0007669"/>
    <property type="project" value="UniProtKB-UniRule"/>
</dbReference>
<feature type="site" description="Transition state stabilizer" evidence="9">
    <location>
        <position position="217"/>
    </location>
</feature>
<dbReference type="Proteomes" id="UP000280307">
    <property type="component" value="Unassembled WGS sequence"/>
</dbReference>
<dbReference type="GO" id="GO:0005524">
    <property type="term" value="F:ATP binding"/>
    <property type="evidence" value="ECO:0007669"/>
    <property type="project" value="UniProtKB-UniRule"/>
</dbReference>
<reference evidence="11 12" key="1">
    <citation type="submission" date="2018-12" db="EMBL/GenBank/DDBJ databases">
        <title>Genome Sequence of Candidatus Viridilinea halotolerans isolated from saline sulfide-rich spring.</title>
        <authorList>
            <person name="Grouzdev D.S."/>
            <person name="Burganskaya E.I."/>
            <person name="Krutkina M.S."/>
            <person name="Sukhacheva M.V."/>
            <person name="Gorlenko V.M."/>
        </authorList>
    </citation>
    <scope>NUCLEOTIDE SEQUENCE [LARGE SCALE GENOMIC DNA]</scope>
    <source>
        <strain evidence="11">Chok-6</strain>
    </source>
</reference>
<keyword evidence="9" id="KW-0963">Cytoplasm</keyword>
<evidence type="ECO:0000256" key="5">
    <source>
        <dbReference type="ARBA" id="ARBA00022741"/>
    </source>
</evidence>
<dbReference type="InterPro" id="IPR001048">
    <property type="entry name" value="Asp/Glu/Uridylate_kinase"/>
</dbReference>
<dbReference type="PANTHER" id="PTHR23342">
    <property type="entry name" value="N-ACETYLGLUTAMATE SYNTHASE"/>
    <property type="match status" value="1"/>
</dbReference>
<dbReference type="InterPro" id="IPR036393">
    <property type="entry name" value="AceGlu_kinase-like_sf"/>
</dbReference>
<comment type="similarity">
    <text evidence="9">Belongs to the acetylglutamate kinase family. ArgB subfamily.</text>
</comment>
<comment type="function">
    <text evidence="9">Catalyzes the ATP-dependent phosphorylation of N-acetyl-L-glutamate.</text>
</comment>
<organism evidence="11 12">
    <name type="scientific">Candidatus Viridilinea halotolerans</name>
    <dbReference type="NCBI Taxonomy" id="2491704"/>
    <lineage>
        <taxon>Bacteria</taxon>
        <taxon>Bacillati</taxon>
        <taxon>Chloroflexota</taxon>
        <taxon>Chloroflexia</taxon>
        <taxon>Chloroflexales</taxon>
        <taxon>Chloroflexineae</taxon>
        <taxon>Oscillochloridaceae</taxon>
        <taxon>Candidatus Viridilinea</taxon>
    </lineage>
</organism>
<evidence type="ECO:0000256" key="9">
    <source>
        <dbReference type="HAMAP-Rule" id="MF_00082"/>
    </source>
</evidence>
<keyword evidence="3 9" id="KW-0028">Amino-acid biosynthesis</keyword>
<keyword evidence="5 9" id="KW-0547">Nucleotide-binding</keyword>
<gene>
    <name evidence="9 11" type="primary">argB</name>
    <name evidence="11" type="ORF">EI684_19740</name>
</gene>
<evidence type="ECO:0000256" key="4">
    <source>
        <dbReference type="ARBA" id="ARBA00022679"/>
    </source>
</evidence>
<dbReference type="EC" id="2.7.2.8" evidence="9"/>
<comment type="caution">
    <text evidence="11">The sequence shown here is derived from an EMBL/GenBank/DDBJ whole genome shotgun (WGS) entry which is preliminary data.</text>
</comment>
<comment type="subcellular location">
    <subcellularLocation>
        <location evidence="9">Cytoplasm</location>
    </subcellularLocation>
</comment>
<feature type="site" description="Transition state stabilizer" evidence="9">
    <location>
        <position position="8"/>
    </location>
</feature>
<comment type="catalytic activity">
    <reaction evidence="8 9">
        <text>N-acetyl-L-glutamate + ATP = N-acetyl-L-glutamyl 5-phosphate + ADP</text>
        <dbReference type="Rhea" id="RHEA:14629"/>
        <dbReference type="ChEBI" id="CHEBI:30616"/>
        <dbReference type="ChEBI" id="CHEBI:44337"/>
        <dbReference type="ChEBI" id="CHEBI:57936"/>
        <dbReference type="ChEBI" id="CHEBI:456216"/>
        <dbReference type="EC" id="2.7.2.8"/>
    </reaction>
</comment>
<feature type="binding site" evidence="9">
    <location>
        <begin position="40"/>
        <end position="41"/>
    </location>
    <ligand>
        <name>substrate</name>
    </ligand>
</feature>
<evidence type="ECO:0000313" key="11">
    <source>
        <dbReference type="EMBL" id="RRR66987.1"/>
    </source>
</evidence>
<dbReference type="CDD" id="cd04238">
    <property type="entry name" value="AAK_NAGK-like"/>
    <property type="match status" value="1"/>
</dbReference>
<sequence>MERITVVKVGGNELDDPAFLAGLSRAVAAFGQPLVLVHGGGREITAALDAAGLPVQFIEGLRVTSPEAMAIMQQVVCGTINKRVVTSLLQVGVRALGLSGLDLGLLRCEPHRPAGADLGRVGLVTAVETPAIHAMLAQGWLPVFAPVALGAADGLSYNVNADMVAQALAAALPGAELLFISNVPGVLIDGEVAPDLDVAATDAAIASTAIHGGMVPKVRAALAALEAGAASARITNLAGFATGGTRFRG</sequence>
<dbReference type="GO" id="GO:0042450">
    <property type="term" value="P:L-arginine biosynthetic process via ornithine"/>
    <property type="evidence" value="ECO:0007669"/>
    <property type="project" value="UniProtKB-UniRule"/>
</dbReference>
<dbReference type="InterPro" id="IPR037528">
    <property type="entry name" value="ArgB"/>
</dbReference>
<dbReference type="HAMAP" id="MF_00082">
    <property type="entry name" value="ArgB"/>
    <property type="match status" value="1"/>
</dbReference>
<protein>
    <recommendedName>
        <fullName evidence="9">Acetylglutamate kinase</fullName>
        <ecNumber evidence="9">2.7.2.8</ecNumber>
    </recommendedName>
    <alternativeName>
        <fullName evidence="9">N-acetyl-L-glutamate 5-phosphotransferase</fullName>
    </alternativeName>
    <alternativeName>
        <fullName evidence="9">NAG kinase</fullName>
        <shortName evidence="9">NAGK</shortName>
    </alternativeName>
</protein>
<dbReference type="PIRSF" id="PIRSF000728">
    <property type="entry name" value="NAGK"/>
    <property type="match status" value="1"/>
</dbReference>
<dbReference type="GO" id="GO:0005737">
    <property type="term" value="C:cytoplasm"/>
    <property type="evidence" value="ECO:0007669"/>
    <property type="project" value="UniProtKB-SubCell"/>
</dbReference>
<name>A0A426TSF9_9CHLR</name>
<keyword evidence="2 9" id="KW-0055">Arginine biosynthesis</keyword>
<feature type="binding site" evidence="9">
    <location>
        <position position="158"/>
    </location>
    <ligand>
        <name>substrate</name>
    </ligand>
</feature>
<evidence type="ECO:0000256" key="3">
    <source>
        <dbReference type="ARBA" id="ARBA00022605"/>
    </source>
</evidence>
<feature type="binding site" evidence="9">
    <location>
        <position position="62"/>
    </location>
    <ligand>
        <name>substrate</name>
    </ligand>
</feature>